<name>A0A1W9KVC1_9BURK</name>
<evidence type="ECO:0000313" key="3">
    <source>
        <dbReference type="Proteomes" id="UP000192505"/>
    </source>
</evidence>
<accession>A0A1W9KVC1</accession>
<gene>
    <name evidence="2" type="ORF">BWK72_09565</name>
</gene>
<protein>
    <submittedName>
        <fullName evidence="2">Uncharacterized protein</fullName>
    </submittedName>
</protein>
<sequence length="86" mass="9330">MEPRLGAGFGVGSSEISLPHVGLEETLNWLFGSFLAANGLDAIADLQTHRRQFFGDGASGNGTVTRRPELMKTKRTKKNSLKTLNL</sequence>
<evidence type="ECO:0000256" key="1">
    <source>
        <dbReference type="SAM" id="MobiDB-lite"/>
    </source>
</evidence>
<evidence type="ECO:0000313" key="2">
    <source>
        <dbReference type="EMBL" id="OQW88487.1"/>
    </source>
</evidence>
<dbReference type="Proteomes" id="UP000192505">
    <property type="component" value="Unassembled WGS sequence"/>
</dbReference>
<comment type="caution">
    <text evidence="2">The sequence shown here is derived from an EMBL/GenBank/DDBJ whole genome shotgun (WGS) entry which is preliminary data.</text>
</comment>
<dbReference type="EMBL" id="MTEI01000004">
    <property type="protein sequence ID" value="OQW88487.1"/>
    <property type="molecule type" value="Genomic_DNA"/>
</dbReference>
<dbReference type="AlphaFoldDB" id="A0A1W9KVC1"/>
<organism evidence="2 3">
    <name type="scientific">Rhodoferax ferrireducens</name>
    <dbReference type="NCBI Taxonomy" id="192843"/>
    <lineage>
        <taxon>Bacteria</taxon>
        <taxon>Pseudomonadati</taxon>
        <taxon>Pseudomonadota</taxon>
        <taxon>Betaproteobacteria</taxon>
        <taxon>Burkholderiales</taxon>
        <taxon>Comamonadaceae</taxon>
        <taxon>Rhodoferax</taxon>
    </lineage>
</organism>
<proteinExistence type="predicted"/>
<feature type="region of interest" description="Disordered" evidence="1">
    <location>
        <begin position="55"/>
        <end position="86"/>
    </location>
</feature>
<reference evidence="2 3" key="1">
    <citation type="submission" date="2017-01" db="EMBL/GenBank/DDBJ databases">
        <title>Novel large sulfur bacteria in the metagenomes of groundwater-fed chemosynthetic microbial mats in the Lake Huron basin.</title>
        <authorList>
            <person name="Sharrar A.M."/>
            <person name="Flood B.E."/>
            <person name="Bailey J.V."/>
            <person name="Jones D.S."/>
            <person name="Biddanda B."/>
            <person name="Ruberg S.A."/>
            <person name="Marcus D.N."/>
            <person name="Dick G.J."/>
        </authorList>
    </citation>
    <scope>NUCLEOTIDE SEQUENCE [LARGE SCALE GENOMIC DNA]</scope>
    <source>
        <strain evidence="2">A7</strain>
    </source>
</reference>